<reference evidence="15 16" key="1">
    <citation type="submission" date="2019-03" db="EMBL/GenBank/DDBJ databases">
        <title>Reclassification of Micrococcus aloeverae and Micrococcus yunnanensis as later heterotypic synonyms of Micrococcus luteus.</title>
        <authorList>
            <person name="Huang C.-H."/>
        </authorList>
    </citation>
    <scope>NUCLEOTIDE SEQUENCE [LARGE SCALE GENOMIC DNA]</scope>
    <source>
        <strain evidence="15 16">BCRC 12151</strain>
    </source>
</reference>
<dbReference type="EMBL" id="SPKT01000013">
    <property type="protein sequence ID" value="TFH98819.1"/>
    <property type="molecule type" value="Genomic_DNA"/>
</dbReference>
<evidence type="ECO:0000256" key="4">
    <source>
        <dbReference type="ARBA" id="ARBA00022475"/>
    </source>
</evidence>
<comment type="similarity">
    <text evidence="2 13">Belongs to the sodium:solute symporter (SSF) (TC 2.A.21) family.</text>
</comment>
<feature type="transmembrane region" description="Helical" evidence="14">
    <location>
        <begin position="460"/>
        <end position="480"/>
    </location>
</feature>
<gene>
    <name evidence="15" type="ORF">E4A49_07585</name>
</gene>
<dbReference type="InterPro" id="IPR050277">
    <property type="entry name" value="Sodium:Solute_Symporter"/>
</dbReference>
<feature type="transmembrane region" description="Helical" evidence="14">
    <location>
        <begin position="119"/>
        <end position="136"/>
    </location>
</feature>
<evidence type="ECO:0000256" key="14">
    <source>
        <dbReference type="SAM" id="Phobius"/>
    </source>
</evidence>
<keyword evidence="11" id="KW-0739">Sodium transport</keyword>
<proteinExistence type="inferred from homology"/>
<evidence type="ECO:0000256" key="10">
    <source>
        <dbReference type="ARBA" id="ARBA00023136"/>
    </source>
</evidence>
<accession>A0ABY2K2X0</accession>
<sequence>MVICGPGTCVRPCRTLSRVRCPVSTLTKGTCMPPASDGATLTTLGVVGVVVLLLVFYGGTMWMSVAISRRKENADSYMTAGNKIGFGISAASMTATWIWASSMYASASAGYTYGISGPIHYGLWGALMILFIYPFGKRIRSVAPRAHTLAEVMYARHGRSSQLMLAGSNVLGSVISLTSNFIAGGALIAILSPLPFGAGILIVAAGVLLYTLWSGFRASVLTDFAQVMAMLGACVVIIPAVFFAAGGPAMFEAGVAAGNVTAEQQDFFSSEAFMKQGAPYIAAVLAYAIGNQTIAQRLFAVREDLIKPTFVTATIGYGGSVIGIGMLGVMALYLGITPMDGDVNNLIPQIVAEYLPLAVVALAFLMIIGSLSSTADSDLSALSSIVMADIYGQSKGRGNADPKTMLLIGRITMIVATAAALYFATAKFNILDLLVFVGALWGCLVFPVIASFYWKKVTNAAFTVSVLAALAVFLPVRFGWFPVDGLWGIVVEALCVIGVGVVLGIMAFGFFGPTAGKVVGIAASVAMCFVAFGFLRDYLELSGALVAYAVSFLVCYLMSFRSTQEFDFDRIKQVTGDFDDRDLAATADEKQTAAAR</sequence>
<evidence type="ECO:0000256" key="9">
    <source>
        <dbReference type="ARBA" id="ARBA00023065"/>
    </source>
</evidence>
<protein>
    <submittedName>
        <fullName evidence="15">Sodium:proline symporter</fullName>
    </submittedName>
</protein>
<keyword evidence="4" id="KW-1003">Cell membrane</keyword>
<dbReference type="PANTHER" id="PTHR48086">
    <property type="entry name" value="SODIUM/PROLINE SYMPORTER-RELATED"/>
    <property type="match status" value="1"/>
</dbReference>
<evidence type="ECO:0000256" key="13">
    <source>
        <dbReference type="RuleBase" id="RU362091"/>
    </source>
</evidence>
<feature type="transmembrane region" description="Helical" evidence="14">
    <location>
        <begin position="430"/>
        <end position="453"/>
    </location>
</feature>
<evidence type="ECO:0000256" key="7">
    <source>
        <dbReference type="ARBA" id="ARBA00022989"/>
    </source>
</evidence>
<evidence type="ECO:0000256" key="11">
    <source>
        <dbReference type="ARBA" id="ARBA00023201"/>
    </source>
</evidence>
<feature type="transmembrane region" description="Helical" evidence="14">
    <location>
        <begin position="277"/>
        <end position="299"/>
    </location>
</feature>
<keyword evidence="8" id="KW-0915">Sodium</keyword>
<evidence type="ECO:0000256" key="6">
    <source>
        <dbReference type="ARBA" id="ARBA00022847"/>
    </source>
</evidence>
<dbReference type="CDD" id="cd11476">
    <property type="entry name" value="SLC5sbd_DUR3"/>
    <property type="match status" value="1"/>
</dbReference>
<evidence type="ECO:0000256" key="5">
    <source>
        <dbReference type="ARBA" id="ARBA00022692"/>
    </source>
</evidence>
<evidence type="ECO:0000256" key="3">
    <source>
        <dbReference type="ARBA" id="ARBA00022448"/>
    </source>
</evidence>
<feature type="transmembrane region" description="Helical" evidence="14">
    <location>
        <begin position="225"/>
        <end position="245"/>
    </location>
</feature>
<keyword evidence="16" id="KW-1185">Reference proteome</keyword>
<name>A0ABY2K2X0_9MICC</name>
<evidence type="ECO:0000313" key="15">
    <source>
        <dbReference type="EMBL" id="TFH98819.1"/>
    </source>
</evidence>
<organism evidence="15 16">
    <name type="scientific">Micrococcus lylae</name>
    <dbReference type="NCBI Taxonomy" id="1273"/>
    <lineage>
        <taxon>Bacteria</taxon>
        <taxon>Bacillati</taxon>
        <taxon>Actinomycetota</taxon>
        <taxon>Actinomycetes</taxon>
        <taxon>Micrococcales</taxon>
        <taxon>Micrococcaceae</taxon>
        <taxon>Micrococcus</taxon>
    </lineage>
</organism>
<feature type="transmembrane region" description="Helical" evidence="14">
    <location>
        <begin position="405"/>
        <end position="424"/>
    </location>
</feature>
<keyword evidence="6" id="KW-0769">Symport</keyword>
<evidence type="ECO:0000313" key="16">
    <source>
        <dbReference type="Proteomes" id="UP000297477"/>
    </source>
</evidence>
<feature type="transmembrane region" description="Helical" evidence="14">
    <location>
        <begin position="311"/>
        <end position="334"/>
    </location>
</feature>
<feature type="transmembrane region" description="Helical" evidence="14">
    <location>
        <begin position="196"/>
        <end position="213"/>
    </location>
</feature>
<keyword evidence="5 14" id="KW-0812">Transmembrane</keyword>
<keyword evidence="7 14" id="KW-1133">Transmembrane helix</keyword>
<comment type="catalytic activity">
    <reaction evidence="12">
        <text>L-proline(in) + Na(+)(in) = L-proline(out) + Na(+)(out)</text>
        <dbReference type="Rhea" id="RHEA:28967"/>
        <dbReference type="ChEBI" id="CHEBI:29101"/>
        <dbReference type="ChEBI" id="CHEBI:60039"/>
    </reaction>
</comment>
<feature type="transmembrane region" description="Helical" evidence="14">
    <location>
        <begin position="354"/>
        <end position="375"/>
    </location>
</feature>
<evidence type="ECO:0000256" key="2">
    <source>
        <dbReference type="ARBA" id="ARBA00006434"/>
    </source>
</evidence>
<dbReference type="InterPro" id="IPR038377">
    <property type="entry name" value="Na/Glc_symporter_sf"/>
</dbReference>
<evidence type="ECO:0000256" key="1">
    <source>
        <dbReference type="ARBA" id="ARBA00004651"/>
    </source>
</evidence>
<dbReference type="PANTHER" id="PTHR48086:SF3">
    <property type="entry name" value="SODIUM_PROLINE SYMPORTER"/>
    <property type="match status" value="1"/>
</dbReference>
<feature type="transmembrane region" description="Helical" evidence="14">
    <location>
        <begin position="486"/>
        <end position="511"/>
    </location>
</feature>
<feature type="transmembrane region" description="Helical" evidence="14">
    <location>
        <begin position="518"/>
        <end position="535"/>
    </location>
</feature>
<feature type="transmembrane region" description="Helical" evidence="14">
    <location>
        <begin position="42"/>
        <end position="63"/>
    </location>
</feature>
<dbReference type="PROSITE" id="PS50283">
    <property type="entry name" value="NA_SOLUT_SYMP_3"/>
    <property type="match status" value="1"/>
</dbReference>
<dbReference type="Pfam" id="PF00474">
    <property type="entry name" value="SSF"/>
    <property type="match status" value="1"/>
</dbReference>
<dbReference type="Gene3D" id="1.20.1730.10">
    <property type="entry name" value="Sodium/glucose cotransporter"/>
    <property type="match status" value="1"/>
</dbReference>
<keyword evidence="3" id="KW-0813">Transport</keyword>
<keyword evidence="10 14" id="KW-0472">Membrane</keyword>
<dbReference type="InterPro" id="IPR001734">
    <property type="entry name" value="Na/solute_symporter"/>
</dbReference>
<feature type="transmembrane region" description="Helical" evidence="14">
    <location>
        <begin position="541"/>
        <end position="560"/>
    </location>
</feature>
<dbReference type="Proteomes" id="UP000297477">
    <property type="component" value="Unassembled WGS sequence"/>
</dbReference>
<evidence type="ECO:0000256" key="12">
    <source>
        <dbReference type="ARBA" id="ARBA00033708"/>
    </source>
</evidence>
<comment type="caution">
    <text evidence="15">The sequence shown here is derived from an EMBL/GenBank/DDBJ whole genome shotgun (WGS) entry which is preliminary data.</text>
</comment>
<comment type="subcellular location">
    <subcellularLocation>
        <location evidence="1">Cell membrane</location>
        <topology evidence="1">Multi-pass membrane protein</topology>
    </subcellularLocation>
</comment>
<feature type="transmembrane region" description="Helical" evidence="14">
    <location>
        <begin position="163"/>
        <end position="190"/>
    </location>
</feature>
<evidence type="ECO:0000256" key="8">
    <source>
        <dbReference type="ARBA" id="ARBA00023053"/>
    </source>
</evidence>
<keyword evidence="9" id="KW-0406">Ion transport</keyword>
<feature type="transmembrane region" description="Helical" evidence="14">
    <location>
        <begin position="84"/>
        <end position="107"/>
    </location>
</feature>